<sequence>MAGGLGPAYASVWGWTNFLHLCDIAVILTCAGLWFGSPLLLSSQAVSSIVVDLVWDLDVGWRLLSGKHLVGGTEYMWSEQVPLAVRLLSLFHVVWPVLLVWSLGRVGYDRRGFPLQVGIALCVLATSRAFGQATNLNFAFRDPIWVRSFGPAPIHLAVMLGGLVCLVYLPVHFGLMRALGHRADELLSKQRVFRDEFSVTANKIGGESRNEPKEVDHVWRLTPRGWHL</sequence>
<keyword evidence="1" id="KW-1133">Transmembrane helix</keyword>
<protein>
    <submittedName>
        <fullName evidence="2">Uncharacterized protein</fullName>
    </submittedName>
</protein>
<evidence type="ECO:0000313" key="3">
    <source>
        <dbReference type="Proteomes" id="UP000319353"/>
    </source>
</evidence>
<dbReference type="EMBL" id="VBAL01000079">
    <property type="protein sequence ID" value="TMJ02485.1"/>
    <property type="molecule type" value="Genomic_DNA"/>
</dbReference>
<dbReference type="AlphaFoldDB" id="A0A537L3B4"/>
<evidence type="ECO:0000256" key="1">
    <source>
        <dbReference type="SAM" id="Phobius"/>
    </source>
</evidence>
<gene>
    <name evidence="2" type="ORF">E6H01_06680</name>
</gene>
<keyword evidence="1" id="KW-0812">Transmembrane</keyword>
<proteinExistence type="predicted"/>
<feature type="transmembrane region" description="Helical" evidence="1">
    <location>
        <begin position="83"/>
        <end position="101"/>
    </location>
</feature>
<accession>A0A537L3B4</accession>
<feature type="transmembrane region" description="Helical" evidence="1">
    <location>
        <begin position="12"/>
        <end position="35"/>
    </location>
</feature>
<name>A0A537L3B4_9BACT</name>
<organism evidence="2 3">
    <name type="scientific">Candidatus Segetimicrobium genomatis</name>
    <dbReference type="NCBI Taxonomy" id="2569760"/>
    <lineage>
        <taxon>Bacteria</taxon>
        <taxon>Bacillati</taxon>
        <taxon>Candidatus Sysuimicrobiota</taxon>
        <taxon>Candidatus Sysuimicrobiia</taxon>
        <taxon>Candidatus Sysuimicrobiales</taxon>
        <taxon>Candidatus Segetimicrobiaceae</taxon>
        <taxon>Candidatus Segetimicrobium</taxon>
    </lineage>
</organism>
<keyword evidence="1" id="KW-0472">Membrane</keyword>
<evidence type="ECO:0000313" key="2">
    <source>
        <dbReference type="EMBL" id="TMJ02485.1"/>
    </source>
</evidence>
<reference evidence="2 3" key="1">
    <citation type="journal article" date="2019" name="Nat. Microbiol.">
        <title>Mediterranean grassland soil C-N compound turnover is dependent on rainfall and depth, and is mediated by genomically divergent microorganisms.</title>
        <authorList>
            <person name="Diamond S."/>
            <person name="Andeer P.F."/>
            <person name="Li Z."/>
            <person name="Crits-Christoph A."/>
            <person name="Burstein D."/>
            <person name="Anantharaman K."/>
            <person name="Lane K.R."/>
            <person name="Thomas B.C."/>
            <person name="Pan C."/>
            <person name="Northen T.R."/>
            <person name="Banfield J.F."/>
        </authorList>
    </citation>
    <scope>NUCLEOTIDE SEQUENCE [LARGE SCALE GENOMIC DNA]</scope>
    <source>
        <strain evidence="2">NP_4</strain>
    </source>
</reference>
<comment type="caution">
    <text evidence="2">The sequence shown here is derived from an EMBL/GenBank/DDBJ whole genome shotgun (WGS) entry which is preliminary data.</text>
</comment>
<feature type="transmembrane region" description="Helical" evidence="1">
    <location>
        <begin position="151"/>
        <end position="171"/>
    </location>
</feature>
<dbReference type="Proteomes" id="UP000319353">
    <property type="component" value="Unassembled WGS sequence"/>
</dbReference>
<feature type="transmembrane region" description="Helical" evidence="1">
    <location>
        <begin position="113"/>
        <end position="131"/>
    </location>
</feature>